<evidence type="ECO:0000256" key="4">
    <source>
        <dbReference type="ARBA" id="ARBA00023163"/>
    </source>
</evidence>
<feature type="compositionally biased region" description="Pro residues" evidence="6">
    <location>
        <begin position="1"/>
        <end position="11"/>
    </location>
</feature>
<dbReference type="AlphaFoldDB" id="A0A135SVH9"/>
<feature type="region of interest" description="Disordered" evidence="6">
    <location>
        <begin position="270"/>
        <end position="311"/>
    </location>
</feature>
<keyword evidence="2" id="KW-0805">Transcription regulation</keyword>
<reference evidence="7 8" key="1">
    <citation type="submission" date="2014-02" db="EMBL/GenBank/DDBJ databases">
        <title>The genome sequence of Colletotrichum simmondsii CBS122122.</title>
        <authorList>
            <person name="Baroncelli R."/>
            <person name="Thon M.R."/>
        </authorList>
    </citation>
    <scope>NUCLEOTIDE SEQUENCE [LARGE SCALE GENOMIC DNA]</scope>
    <source>
        <strain evidence="7 8">CBS122122</strain>
    </source>
</reference>
<feature type="region of interest" description="Disordered" evidence="6">
    <location>
        <begin position="1"/>
        <end position="20"/>
    </location>
</feature>
<accession>A0A135SVH9</accession>
<dbReference type="PANTHER" id="PTHR31845">
    <property type="entry name" value="FINGER DOMAIN PROTEIN, PUTATIVE-RELATED"/>
    <property type="match status" value="1"/>
</dbReference>
<feature type="region of interest" description="Disordered" evidence="6">
    <location>
        <begin position="56"/>
        <end position="140"/>
    </location>
</feature>
<feature type="compositionally biased region" description="Low complexity" evidence="6">
    <location>
        <begin position="285"/>
        <end position="307"/>
    </location>
</feature>
<dbReference type="EMBL" id="JFBX01000382">
    <property type="protein sequence ID" value="KXH39827.1"/>
    <property type="molecule type" value="Genomic_DNA"/>
</dbReference>
<protein>
    <recommendedName>
        <fullName evidence="9">Transcription factor domain-containing protein</fullName>
    </recommendedName>
</protein>
<dbReference type="GO" id="GO:0000976">
    <property type="term" value="F:transcription cis-regulatory region binding"/>
    <property type="evidence" value="ECO:0007669"/>
    <property type="project" value="TreeGrafter"/>
</dbReference>
<dbReference type="Proteomes" id="UP000070328">
    <property type="component" value="Unassembled WGS sequence"/>
</dbReference>
<evidence type="ECO:0000313" key="7">
    <source>
        <dbReference type="EMBL" id="KXH39827.1"/>
    </source>
</evidence>
<keyword evidence="5" id="KW-0539">Nucleus</keyword>
<name>A0A135SVH9_9PEZI</name>
<comment type="subcellular location">
    <subcellularLocation>
        <location evidence="1">Nucleus</location>
    </subcellularLocation>
</comment>
<keyword evidence="4" id="KW-0804">Transcription</keyword>
<feature type="compositionally biased region" description="Low complexity" evidence="6">
    <location>
        <begin position="62"/>
        <end position="82"/>
    </location>
</feature>
<gene>
    <name evidence="7" type="ORF">CSIM01_06544</name>
</gene>
<organism evidence="7 8">
    <name type="scientific">Colletotrichum simmondsii</name>
    <dbReference type="NCBI Taxonomy" id="703756"/>
    <lineage>
        <taxon>Eukaryota</taxon>
        <taxon>Fungi</taxon>
        <taxon>Dikarya</taxon>
        <taxon>Ascomycota</taxon>
        <taxon>Pezizomycotina</taxon>
        <taxon>Sordariomycetes</taxon>
        <taxon>Hypocreomycetidae</taxon>
        <taxon>Glomerellales</taxon>
        <taxon>Glomerellaceae</taxon>
        <taxon>Colletotrichum</taxon>
        <taxon>Colletotrichum acutatum species complex</taxon>
    </lineage>
</organism>
<evidence type="ECO:0000256" key="5">
    <source>
        <dbReference type="ARBA" id="ARBA00023242"/>
    </source>
</evidence>
<sequence>MDPQPPPQRPDSPPRRLRACAPCTRAKARCNFREENARRHLCDRRVATLEQQIAHLVTPEKSPAASTPSAETSGSTPSTSSPPSHPDSHSHSRPAPLIQRHNPGPVTQNLPSYSHSSSSSPSSSSLIVTTSTTTKPPLGLTWSQASNVLADFRANFVPTFPFIQVDGPSVDPGSGSPQRLAREKPFLFRAIMLAAAPAGKTRAEAMHRELLAEMGARMMLEEEGGLDLLQGMLVIILWAECRYWFDKQITRLVYTALGYAHSLGITKPPRSLLQPSPCRPGGSRQQQHPYQHPYQQQWQQQQHQQQQEPEDCFTNKAALSATEHHTLEEQRTFLGLFCVVSSNCAQFARKQNPLLHCLGSNGPGSGSFSSSSSSSSSSSQGQQQQRTSLGYLDVCYENLAASGSLEDRMAARMFKMAAVSARLTDGFGPVMDCERGMGRGIGGGFEEEVGRIRAQVDDVLEGLDPRDPYYAYLNLQHKAILVQLYEPATKHPFSSSSSSSPYPAAFQNTTAATTLNRTTYFQAALSEAKAYFAATLALPPEAYVYRTSVGMGLAQGVLAVTTRLLILRGVPGWDLPRARVDVKFAEICENLVAFLGRVLQVGRERISRLKEETWVRGVGGGGGSCGRAYNTLEFDWDDINGGSEIDARGSMCEDLIGKMSWIKDWYESHVRAEDSGVTTTNTASPTAAAGGGVGSAEAANKELMEEIARIWHWPADAAIFDETRCPSTIPGSKK</sequence>
<proteinExistence type="predicted"/>
<keyword evidence="3" id="KW-0238">DNA-binding</keyword>
<evidence type="ECO:0008006" key="9">
    <source>
        <dbReference type="Google" id="ProtNLM"/>
    </source>
</evidence>
<evidence type="ECO:0000256" key="6">
    <source>
        <dbReference type="SAM" id="MobiDB-lite"/>
    </source>
</evidence>
<feature type="compositionally biased region" description="Low complexity" evidence="6">
    <location>
        <begin position="366"/>
        <end position="383"/>
    </location>
</feature>
<dbReference type="InterPro" id="IPR051089">
    <property type="entry name" value="prtT"/>
</dbReference>
<evidence type="ECO:0000256" key="2">
    <source>
        <dbReference type="ARBA" id="ARBA00023015"/>
    </source>
</evidence>
<comment type="caution">
    <text evidence="7">The sequence shown here is derived from an EMBL/GenBank/DDBJ whole genome shotgun (WGS) entry which is preliminary data.</text>
</comment>
<feature type="compositionally biased region" description="Low complexity" evidence="6">
    <location>
        <begin position="110"/>
        <end position="140"/>
    </location>
</feature>
<dbReference type="PANTHER" id="PTHR31845:SF10">
    <property type="entry name" value="ZN(II)2CYS6 TRANSCRIPTION FACTOR (EUROFUNG)"/>
    <property type="match status" value="1"/>
</dbReference>
<dbReference type="GO" id="GO:0000981">
    <property type="term" value="F:DNA-binding transcription factor activity, RNA polymerase II-specific"/>
    <property type="evidence" value="ECO:0007669"/>
    <property type="project" value="TreeGrafter"/>
</dbReference>
<evidence type="ECO:0000256" key="1">
    <source>
        <dbReference type="ARBA" id="ARBA00004123"/>
    </source>
</evidence>
<evidence type="ECO:0000256" key="3">
    <source>
        <dbReference type="ARBA" id="ARBA00023125"/>
    </source>
</evidence>
<feature type="region of interest" description="Disordered" evidence="6">
    <location>
        <begin position="362"/>
        <end position="383"/>
    </location>
</feature>
<dbReference type="GO" id="GO:0005634">
    <property type="term" value="C:nucleus"/>
    <property type="evidence" value="ECO:0007669"/>
    <property type="project" value="UniProtKB-SubCell"/>
</dbReference>
<dbReference type="OrthoDB" id="5217604at2759"/>
<keyword evidence="8" id="KW-1185">Reference proteome</keyword>
<evidence type="ECO:0000313" key="8">
    <source>
        <dbReference type="Proteomes" id="UP000070328"/>
    </source>
</evidence>